<dbReference type="EMBL" id="HBED01021784">
    <property type="protein sequence ID" value="CAD8312103.1"/>
    <property type="molecule type" value="Transcribed_RNA"/>
</dbReference>
<evidence type="ECO:0000313" key="1">
    <source>
        <dbReference type="EMBL" id="CAD8312103.1"/>
    </source>
</evidence>
<gene>
    <name evidence="1" type="ORF">TDUB1175_LOCUS10892</name>
</gene>
<accession>A0A7R9W2Q1</accession>
<reference evidence="1" key="1">
    <citation type="submission" date="2021-01" db="EMBL/GenBank/DDBJ databases">
        <authorList>
            <person name="Corre E."/>
            <person name="Pelletier E."/>
            <person name="Niang G."/>
            <person name="Scheremetjew M."/>
            <person name="Finn R."/>
            <person name="Kale V."/>
            <person name="Holt S."/>
            <person name="Cochrane G."/>
            <person name="Meng A."/>
            <person name="Brown T."/>
            <person name="Cohen L."/>
        </authorList>
    </citation>
    <scope>NUCLEOTIDE SEQUENCE</scope>
    <source>
        <strain evidence="1">CCMP147</strain>
    </source>
</reference>
<protein>
    <submittedName>
        <fullName evidence="1">Uncharacterized protein</fullName>
    </submittedName>
</protein>
<dbReference type="AlphaFoldDB" id="A0A7R9W2Q1"/>
<organism evidence="1">
    <name type="scientific">Pseudictyota dubia</name>
    <dbReference type="NCBI Taxonomy" id="2749911"/>
    <lineage>
        <taxon>Eukaryota</taxon>
        <taxon>Sar</taxon>
        <taxon>Stramenopiles</taxon>
        <taxon>Ochrophyta</taxon>
        <taxon>Bacillariophyta</taxon>
        <taxon>Mediophyceae</taxon>
        <taxon>Biddulphiophycidae</taxon>
        <taxon>Eupodiscales</taxon>
        <taxon>Odontellaceae</taxon>
        <taxon>Pseudictyota</taxon>
    </lineage>
</organism>
<name>A0A7R9W2Q1_9STRA</name>
<sequence length="99" mass="11513">MLLKHNRIGKVSPHIDRLFARGYTDLSASANMDVLLFWFGWSLRVPGLPRLFFWLPWSPRIVSFLANRLPRRFVRGYCSGVRCVVDGGYGSQWNRLEKS</sequence>
<proteinExistence type="predicted"/>